<proteinExistence type="predicted"/>
<dbReference type="VEuPathDB" id="FungiDB:PYU1_G003847"/>
<dbReference type="AlphaFoldDB" id="K3WFW6"/>
<dbReference type="OMA" id="LMHSYAL"/>
<dbReference type="InterPro" id="IPR052727">
    <property type="entry name" value="Rab4/Rab5_effector"/>
</dbReference>
<reference evidence="2" key="3">
    <citation type="submission" date="2015-02" db="UniProtKB">
        <authorList>
            <consortium name="EnsemblProtists"/>
        </authorList>
    </citation>
    <scope>IDENTIFICATION</scope>
    <source>
        <strain evidence="2">DAOM BR144</strain>
    </source>
</reference>
<sequence length="409" mass="45240">MASKNTDSPVRSIALTTSEQAMLCEEANRVVMETLAVNELFITCDRQLPKSDWKHLRTRENIHVFRTRTKPKARRSSISCEDSQDGNVDNQLHQTETRQDRVTSNSRSGSSSGSSDNRNDQSVLAKMKPSSAPLLVATGVISGTVEDAAFGALAHTETLWRSRDAHLKDEYAAIKILAVIREPTAQDPFRSLVLKWSTKRIGSLARMRDCVFIEANGIAFDSKGVPFAYNLVHSIDNIARIPGLKHLDVVRVNISTCYISRRYNQSSIEVFCRGFADAGGNFIESLGTNLFSEMILSFVHIVDCAFVKKLMWLTHKKRCANESTGSTADPLHCNICSTGFSSLCNLIRAWGSCQACQTVVCPKCTAVKKIQVEVGRSEMTEKVMAFCLHCMVEAKEASTREVALSSVDT</sequence>
<reference evidence="3" key="1">
    <citation type="journal article" date="2010" name="Genome Biol.">
        <title>Genome sequence of the necrotrophic plant pathogen Pythium ultimum reveals original pathogenicity mechanisms and effector repertoire.</title>
        <authorList>
            <person name="Levesque C.A."/>
            <person name="Brouwer H."/>
            <person name="Cano L."/>
            <person name="Hamilton J.P."/>
            <person name="Holt C."/>
            <person name="Huitema E."/>
            <person name="Raffaele S."/>
            <person name="Robideau G.P."/>
            <person name="Thines M."/>
            <person name="Win J."/>
            <person name="Zerillo M.M."/>
            <person name="Beakes G.W."/>
            <person name="Boore J.L."/>
            <person name="Busam D."/>
            <person name="Dumas B."/>
            <person name="Ferriera S."/>
            <person name="Fuerstenberg S.I."/>
            <person name="Gachon C.M."/>
            <person name="Gaulin E."/>
            <person name="Govers F."/>
            <person name="Grenville-Briggs L."/>
            <person name="Horner N."/>
            <person name="Hostetler J."/>
            <person name="Jiang R.H."/>
            <person name="Johnson J."/>
            <person name="Krajaejun T."/>
            <person name="Lin H."/>
            <person name="Meijer H.J."/>
            <person name="Moore B."/>
            <person name="Morris P."/>
            <person name="Phuntmart V."/>
            <person name="Puiu D."/>
            <person name="Shetty J."/>
            <person name="Stajich J.E."/>
            <person name="Tripathy S."/>
            <person name="Wawra S."/>
            <person name="van West P."/>
            <person name="Whitty B.R."/>
            <person name="Coutinho P.M."/>
            <person name="Henrissat B."/>
            <person name="Martin F."/>
            <person name="Thomas P.D."/>
            <person name="Tyler B.M."/>
            <person name="De Vries R.P."/>
            <person name="Kamoun S."/>
            <person name="Yandell M."/>
            <person name="Tisserat N."/>
            <person name="Buell C.R."/>
        </authorList>
    </citation>
    <scope>NUCLEOTIDE SEQUENCE</scope>
    <source>
        <strain evidence="3">DAOM:BR144</strain>
    </source>
</reference>
<protein>
    <recommendedName>
        <fullName evidence="4">FYVE-type domain-containing protein</fullName>
    </recommendedName>
</protein>
<evidence type="ECO:0008006" key="4">
    <source>
        <dbReference type="Google" id="ProtNLM"/>
    </source>
</evidence>
<feature type="compositionally biased region" description="Low complexity" evidence="1">
    <location>
        <begin position="104"/>
        <end position="116"/>
    </location>
</feature>
<dbReference type="HOGENOM" id="CLU_015303_8_2_1"/>
<keyword evidence="3" id="KW-1185">Reference proteome</keyword>
<dbReference type="EnsemblProtists" id="PYU1_T003857">
    <property type="protein sequence ID" value="PYU1_T003857"/>
    <property type="gene ID" value="PYU1_G003847"/>
</dbReference>
<evidence type="ECO:0000313" key="3">
    <source>
        <dbReference type="Proteomes" id="UP000019132"/>
    </source>
</evidence>
<organism evidence="2 3">
    <name type="scientific">Globisporangium ultimum (strain ATCC 200006 / CBS 805.95 / DAOM BR144)</name>
    <name type="common">Pythium ultimum</name>
    <dbReference type="NCBI Taxonomy" id="431595"/>
    <lineage>
        <taxon>Eukaryota</taxon>
        <taxon>Sar</taxon>
        <taxon>Stramenopiles</taxon>
        <taxon>Oomycota</taxon>
        <taxon>Peronosporomycetes</taxon>
        <taxon>Pythiales</taxon>
        <taxon>Pythiaceae</taxon>
        <taxon>Globisporangium</taxon>
    </lineage>
</organism>
<reference evidence="3" key="2">
    <citation type="submission" date="2010-04" db="EMBL/GenBank/DDBJ databases">
        <authorList>
            <person name="Buell R."/>
            <person name="Hamilton J."/>
            <person name="Hostetler J."/>
        </authorList>
    </citation>
    <scope>NUCLEOTIDE SEQUENCE [LARGE SCALE GENOMIC DNA]</scope>
    <source>
        <strain evidence="3">DAOM:BR144</strain>
    </source>
</reference>
<feature type="region of interest" description="Disordered" evidence="1">
    <location>
        <begin position="67"/>
        <end position="121"/>
    </location>
</feature>
<evidence type="ECO:0000313" key="2">
    <source>
        <dbReference type="EnsemblProtists" id="PYU1_T003857"/>
    </source>
</evidence>
<dbReference type="PANTHER" id="PTHR13510">
    <property type="entry name" value="FYVE-FINGER-CONTAINING RAB5 EFFECTOR PROTEIN RABENOSYN-5-RELATED"/>
    <property type="match status" value="1"/>
</dbReference>
<evidence type="ECO:0000256" key="1">
    <source>
        <dbReference type="SAM" id="MobiDB-lite"/>
    </source>
</evidence>
<dbReference type="Proteomes" id="UP000019132">
    <property type="component" value="Unassembled WGS sequence"/>
</dbReference>
<dbReference type="InParanoid" id="K3WFW6"/>
<dbReference type="PANTHER" id="PTHR13510:SF44">
    <property type="entry name" value="RABENOSYN-5"/>
    <property type="match status" value="1"/>
</dbReference>
<dbReference type="EMBL" id="GL376638">
    <property type="status" value="NOT_ANNOTATED_CDS"/>
    <property type="molecule type" value="Genomic_DNA"/>
</dbReference>
<feature type="compositionally biased region" description="Polar residues" evidence="1">
    <location>
        <begin position="76"/>
        <end position="94"/>
    </location>
</feature>
<accession>K3WFW6</accession>
<dbReference type="eggNOG" id="ENOG502SHVY">
    <property type="taxonomic scope" value="Eukaryota"/>
</dbReference>
<name>K3WFW6_GLOUD</name>